<evidence type="ECO:0000313" key="2">
    <source>
        <dbReference type="EMBL" id="MBK6263784.1"/>
    </source>
</evidence>
<dbReference type="InterPro" id="IPR021255">
    <property type="entry name" value="DUF2807"/>
</dbReference>
<accession>A0A935C5F4</accession>
<sequence length="246" mass="27989">MKGIFKIAVYSLFVLLSACDSEEAFDCVKKPGDIETKVITEFPEFNDLVIHDDISLQIIEDESEYFELTYGKNLISKINFKLENDSLLLTNDNFCSWARDYQKPLLKWHTNKESIYINSQTTGEIFNTDTLRKNLQIHTREISNEIELFVSNNATVLSSSSISNFHISGNSNSMKIFSYFSDSRFELGNFEVNHISVLQRGFNDIIVHAKDSLIGSIENAGRVLYYGNPGVKMVVQNGGKLIKLEE</sequence>
<reference evidence="2" key="1">
    <citation type="submission" date="2021-01" db="EMBL/GenBank/DDBJ databases">
        <title>Marivirga aurantiaca sp. nov., isolated from intertidal surface sediments.</title>
        <authorList>
            <person name="Zhang M."/>
        </authorList>
    </citation>
    <scope>NUCLEOTIDE SEQUENCE</scope>
    <source>
        <strain evidence="2">S37H4</strain>
    </source>
</reference>
<dbReference type="Pfam" id="PF10988">
    <property type="entry name" value="DUF2807"/>
    <property type="match status" value="1"/>
</dbReference>
<name>A0A935C5F4_9BACT</name>
<dbReference type="Proteomes" id="UP000611723">
    <property type="component" value="Unassembled WGS sequence"/>
</dbReference>
<keyword evidence="3" id="KW-1185">Reference proteome</keyword>
<evidence type="ECO:0000259" key="1">
    <source>
        <dbReference type="Pfam" id="PF10988"/>
    </source>
</evidence>
<gene>
    <name evidence="2" type="ORF">JKA74_01950</name>
</gene>
<dbReference type="AlphaFoldDB" id="A0A935C5F4"/>
<evidence type="ECO:0000313" key="3">
    <source>
        <dbReference type="Proteomes" id="UP000611723"/>
    </source>
</evidence>
<dbReference type="PROSITE" id="PS51257">
    <property type="entry name" value="PROKAR_LIPOPROTEIN"/>
    <property type="match status" value="1"/>
</dbReference>
<comment type="caution">
    <text evidence="2">The sequence shown here is derived from an EMBL/GenBank/DDBJ whole genome shotgun (WGS) entry which is preliminary data.</text>
</comment>
<dbReference type="RefSeq" id="WP_201429470.1">
    <property type="nucleotide sequence ID" value="NZ_JAEQBW010000001.1"/>
</dbReference>
<dbReference type="EMBL" id="JAEQBW010000001">
    <property type="protein sequence ID" value="MBK6263784.1"/>
    <property type="molecule type" value="Genomic_DNA"/>
</dbReference>
<proteinExistence type="predicted"/>
<feature type="domain" description="Putative auto-transporter adhesin head GIN" evidence="1">
    <location>
        <begin position="44"/>
        <end position="229"/>
    </location>
</feature>
<protein>
    <submittedName>
        <fullName evidence="2">DUF2807 domain-containing protein</fullName>
    </submittedName>
</protein>
<dbReference type="Gene3D" id="2.160.20.120">
    <property type="match status" value="1"/>
</dbReference>
<organism evidence="2 3">
    <name type="scientific">Marivirga aurantiaca</name>
    <dbReference type="NCBI Taxonomy" id="2802615"/>
    <lineage>
        <taxon>Bacteria</taxon>
        <taxon>Pseudomonadati</taxon>
        <taxon>Bacteroidota</taxon>
        <taxon>Cytophagia</taxon>
        <taxon>Cytophagales</taxon>
        <taxon>Marivirgaceae</taxon>
        <taxon>Marivirga</taxon>
    </lineage>
</organism>